<protein>
    <recommendedName>
        <fullName evidence="1">DUF7666 domain-containing protein</fullName>
    </recommendedName>
</protein>
<name>A0A2T0T1D1_9PSEU</name>
<dbReference type="Pfam" id="PF24703">
    <property type="entry name" value="DUF7666"/>
    <property type="match status" value="1"/>
</dbReference>
<proteinExistence type="predicted"/>
<evidence type="ECO:0000313" key="2">
    <source>
        <dbReference type="EMBL" id="PRY39459.1"/>
    </source>
</evidence>
<gene>
    <name evidence="2" type="ORF">CLV43_10742</name>
</gene>
<accession>A0A2T0T1D1</accession>
<keyword evidence="3" id="KW-1185">Reference proteome</keyword>
<dbReference type="Proteomes" id="UP000239494">
    <property type="component" value="Unassembled WGS sequence"/>
</dbReference>
<evidence type="ECO:0000259" key="1">
    <source>
        <dbReference type="Pfam" id="PF24703"/>
    </source>
</evidence>
<reference evidence="2 3" key="1">
    <citation type="submission" date="2018-03" db="EMBL/GenBank/DDBJ databases">
        <title>Genomic Encyclopedia of Archaeal and Bacterial Type Strains, Phase II (KMG-II): from individual species to whole genera.</title>
        <authorList>
            <person name="Goeker M."/>
        </authorList>
    </citation>
    <scope>NUCLEOTIDE SEQUENCE [LARGE SCALE GENOMIC DNA]</scope>
    <source>
        <strain evidence="2 3">DSM 44720</strain>
    </source>
</reference>
<organism evidence="2 3">
    <name type="scientific">Umezawaea tangerina</name>
    <dbReference type="NCBI Taxonomy" id="84725"/>
    <lineage>
        <taxon>Bacteria</taxon>
        <taxon>Bacillati</taxon>
        <taxon>Actinomycetota</taxon>
        <taxon>Actinomycetes</taxon>
        <taxon>Pseudonocardiales</taxon>
        <taxon>Pseudonocardiaceae</taxon>
        <taxon>Umezawaea</taxon>
    </lineage>
</organism>
<evidence type="ECO:0000313" key="3">
    <source>
        <dbReference type="Proteomes" id="UP000239494"/>
    </source>
</evidence>
<dbReference type="AlphaFoldDB" id="A0A2T0T1D1"/>
<dbReference type="EMBL" id="PVTF01000007">
    <property type="protein sequence ID" value="PRY39459.1"/>
    <property type="molecule type" value="Genomic_DNA"/>
</dbReference>
<dbReference type="RefSeq" id="WP_146174882.1">
    <property type="nucleotide sequence ID" value="NZ_PVTF01000007.1"/>
</dbReference>
<dbReference type="InterPro" id="IPR056083">
    <property type="entry name" value="DUF7666"/>
</dbReference>
<dbReference type="OrthoDB" id="9812966at2"/>
<comment type="caution">
    <text evidence="2">The sequence shown here is derived from an EMBL/GenBank/DDBJ whole genome shotgun (WGS) entry which is preliminary data.</text>
</comment>
<feature type="domain" description="DUF7666" evidence="1">
    <location>
        <begin position="5"/>
        <end position="88"/>
    </location>
</feature>
<sequence>MAIVECYRFVEDDLTSVDGDLSWRVGEWNEVGGRIACCSSGLHASLTPRDSVRNVRGTRWFLAEARGELSHEDTKFAASGMRLVEEIPAVVLRRFAVVCARRAVDHLERRHPVDARIRHCVRAAEGFLDGAVGEADLLEARRAAGAVLDEDPATGPDTGRALAAALSASRAANGNAASWAASAAGAAYAAHVCADAIDAAAALTAAFTGVHNVAAGIAAANAADRAAAAARTAASAGAVAHAAAVAARSGVHPPDTAADRYYAAWSAFSAHPVDAHYLEQDADLLKLVADARGARV</sequence>